<dbReference type="PANTHER" id="PTHR10067:SF9">
    <property type="entry name" value="PHOSPHATIDYLSERINE DECARBOXYLASE FAMILY PROTEIN (AFU_ORTHOLOGUE AFUA_7G01730)"/>
    <property type="match status" value="1"/>
</dbReference>
<dbReference type="Pfam" id="PF02666">
    <property type="entry name" value="PS_Dcarbxylase"/>
    <property type="match status" value="1"/>
</dbReference>
<dbReference type="PANTHER" id="PTHR10067">
    <property type="entry name" value="PHOSPHATIDYLSERINE DECARBOXYLASE"/>
    <property type="match status" value="1"/>
</dbReference>
<feature type="domain" description="L-tryptophan decarboxylase PsiD-like" evidence="3">
    <location>
        <begin position="61"/>
        <end position="195"/>
    </location>
</feature>
<proteinExistence type="predicted"/>
<sequence length="466" mass="51719">MLSYFWKQPPKGFNAQEALQSQAPGHWLPKDRSLIAQWVAEKAKEARAIKHPEPLDPTLDPTLEGFKKLVQDDAHLTKLANKMFTESSRKYPQDPVGHNAIKKFDDFVAVMNLVLRSGPEFVTKSSPSTAIGLVGCPINALLDWPMGTISGYEFFLRPEVNAAIAAILNAWGKFLTTPESRGCLDGWLSKDAREMIAMKANNGKTSHTFEELFECNPSWEYFGFGSWDDFFVRRFREGVRPVEAPERGARDPRFPDPTLVVANACESAPLQVRTGVKLFDTFYLKGQPYSLGNMLNCHKRTAEFVGGTVYQAFLSALSYHRWHAPVSGKVVGIEYVPGTYYSENWSEGLAGAKGQGGEDPAAPTYSQPYLSAVATRSIMFIQADNPKIGLMAVVFIGMVEVSSCDFVVGEGERIEKGQEIGMFHFGGSSYCMVFRPGVELQMVRPGPWDMDREHNFAVKSALAIVS</sequence>
<organism evidence="4 5">
    <name type="scientific">Colletotrichum asianum</name>
    <dbReference type="NCBI Taxonomy" id="702518"/>
    <lineage>
        <taxon>Eukaryota</taxon>
        <taxon>Fungi</taxon>
        <taxon>Dikarya</taxon>
        <taxon>Ascomycota</taxon>
        <taxon>Pezizomycotina</taxon>
        <taxon>Sordariomycetes</taxon>
        <taxon>Hypocreomycetidae</taxon>
        <taxon>Glomerellales</taxon>
        <taxon>Glomerellaceae</taxon>
        <taxon>Colletotrichum</taxon>
        <taxon>Colletotrichum gloeosporioides species complex</taxon>
    </lineage>
</organism>
<dbReference type="InterPro" id="IPR003817">
    <property type="entry name" value="PS_Dcarbxylase"/>
</dbReference>
<evidence type="ECO:0000313" key="5">
    <source>
        <dbReference type="Proteomes" id="UP000434172"/>
    </source>
</evidence>
<dbReference type="EMBL" id="WOWK01000002">
    <property type="protein sequence ID" value="KAF0331853.1"/>
    <property type="molecule type" value="Genomic_DNA"/>
</dbReference>
<dbReference type="Proteomes" id="UP000434172">
    <property type="component" value="Unassembled WGS sequence"/>
</dbReference>
<name>A0A8H3ZTZ6_9PEZI</name>
<dbReference type="GO" id="GO:0005739">
    <property type="term" value="C:mitochondrion"/>
    <property type="evidence" value="ECO:0007669"/>
    <property type="project" value="TreeGrafter"/>
</dbReference>
<keyword evidence="1" id="KW-0210">Decarboxylase</keyword>
<dbReference type="GO" id="GO:0006646">
    <property type="term" value="P:phosphatidylethanolamine biosynthetic process"/>
    <property type="evidence" value="ECO:0007669"/>
    <property type="project" value="TreeGrafter"/>
</dbReference>
<comment type="caution">
    <text evidence="4">The sequence shown here is derived from an EMBL/GenBank/DDBJ whole genome shotgun (WGS) entry which is preliminary data.</text>
</comment>
<keyword evidence="5" id="KW-1185">Reference proteome</keyword>
<keyword evidence="2" id="KW-0456">Lyase</keyword>
<evidence type="ECO:0000256" key="1">
    <source>
        <dbReference type="ARBA" id="ARBA00022793"/>
    </source>
</evidence>
<dbReference type="GO" id="GO:0004609">
    <property type="term" value="F:phosphatidylserine decarboxylase activity"/>
    <property type="evidence" value="ECO:0007669"/>
    <property type="project" value="InterPro"/>
</dbReference>
<evidence type="ECO:0000256" key="2">
    <source>
        <dbReference type="ARBA" id="ARBA00023239"/>
    </source>
</evidence>
<evidence type="ECO:0000259" key="3">
    <source>
        <dbReference type="Pfam" id="PF12588"/>
    </source>
</evidence>
<dbReference type="Pfam" id="PF12588">
    <property type="entry name" value="PSDC"/>
    <property type="match status" value="1"/>
</dbReference>
<dbReference type="InterPro" id="IPR022237">
    <property type="entry name" value="PsiD-like"/>
</dbReference>
<reference evidence="4 5" key="1">
    <citation type="submission" date="2019-12" db="EMBL/GenBank/DDBJ databases">
        <title>A genome sequence resource for the geographically widespread anthracnose pathogen Colletotrichum asianum.</title>
        <authorList>
            <person name="Meng Y."/>
        </authorList>
    </citation>
    <scope>NUCLEOTIDE SEQUENCE [LARGE SCALE GENOMIC DNA]</scope>
    <source>
        <strain evidence="4 5">ICMP 18580</strain>
    </source>
</reference>
<evidence type="ECO:0000313" key="4">
    <source>
        <dbReference type="EMBL" id="KAF0331853.1"/>
    </source>
</evidence>
<dbReference type="OrthoDB" id="5973539at2759"/>
<gene>
    <name evidence="4" type="ORF">GQ607_000973</name>
</gene>
<dbReference type="AlphaFoldDB" id="A0A8H3ZTZ6"/>
<protein>
    <submittedName>
        <fullName evidence="4">Phosphatidylserine decarboxylase</fullName>
    </submittedName>
</protein>
<accession>A0A8H3ZTZ6</accession>